<keyword evidence="2" id="KW-1185">Reference proteome</keyword>
<dbReference type="Proteomes" id="UP000256690">
    <property type="component" value="Unassembled WGS sequence"/>
</dbReference>
<evidence type="ECO:0000313" key="1">
    <source>
        <dbReference type="EMBL" id="RDW58532.1"/>
    </source>
</evidence>
<proteinExistence type="predicted"/>
<dbReference type="GeneID" id="38121593"/>
<dbReference type="RefSeq" id="XP_026598158.1">
    <property type="nucleotide sequence ID" value="XM_026753239.1"/>
</dbReference>
<accession>A0A3D8Q9K7</accession>
<dbReference type="AlphaFoldDB" id="A0A3D8Q9K7"/>
<sequence>MSSCTTLTTMCPTCVRTLQAILSTRPGVSINPMPAKTYPVAFRASFPEHSIPFDYAVRVANAVEKTLLDVFGQRMPVLAFNSFEDVVTRDSKIYVSILIEFPGEDGDVVANTFSGVSEGLKGEGWECLLPRQGECPSTFWLRWHADPMKL</sequence>
<name>A0A3D8Q9K7_9EURO</name>
<dbReference type="EMBL" id="PVWQ01000023">
    <property type="protein sequence ID" value="RDW58532.1"/>
    <property type="molecule type" value="Genomic_DNA"/>
</dbReference>
<gene>
    <name evidence="1" type="ORF">DSM5745_11223</name>
</gene>
<dbReference type="OrthoDB" id="4509309at2759"/>
<evidence type="ECO:0000313" key="2">
    <source>
        <dbReference type="Proteomes" id="UP000256690"/>
    </source>
</evidence>
<protein>
    <submittedName>
        <fullName evidence="1">Uncharacterized protein</fullName>
    </submittedName>
</protein>
<comment type="caution">
    <text evidence="1">The sequence shown here is derived from an EMBL/GenBank/DDBJ whole genome shotgun (WGS) entry which is preliminary data.</text>
</comment>
<reference evidence="1 2" key="1">
    <citation type="journal article" date="2018" name="IMA Fungus">
        <title>IMA Genome-F 9: Draft genome sequence of Annulohypoxylon stygium, Aspergillus mulundensis, Berkeleyomyces basicola (syn. Thielaviopsis basicola), Ceratocystis smalleyi, two Cercospora beticola strains, Coleophoma cylindrospora, Fusarium fracticaudum, Phialophora cf. hyalina, and Morchella septimelata.</title>
        <authorList>
            <person name="Wingfield B.D."/>
            <person name="Bills G.F."/>
            <person name="Dong Y."/>
            <person name="Huang W."/>
            <person name="Nel W.J."/>
            <person name="Swalarsk-Parry B.S."/>
            <person name="Vaghefi N."/>
            <person name="Wilken P.M."/>
            <person name="An Z."/>
            <person name="de Beer Z.W."/>
            <person name="De Vos L."/>
            <person name="Chen L."/>
            <person name="Duong T.A."/>
            <person name="Gao Y."/>
            <person name="Hammerbacher A."/>
            <person name="Kikkert J.R."/>
            <person name="Li Y."/>
            <person name="Li H."/>
            <person name="Li K."/>
            <person name="Li Q."/>
            <person name="Liu X."/>
            <person name="Ma X."/>
            <person name="Naidoo K."/>
            <person name="Pethybridge S.J."/>
            <person name="Sun J."/>
            <person name="Steenkamp E.T."/>
            <person name="van der Nest M.A."/>
            <person name="van Wyk S."/>
            <person name="Wingfield M.J."/>
            <person name="Xiong C."/>
            <person name="Yue Q."/>
            <person name="Zhang X."/>
        </authorList>
    </citation>
    <scope>NUCLEOTIDE SEQUENCE [LARGE SCALE GENOMIC DNA]</scope>
    <source>
        <strain evidence="1 2">DSM 5745</strain>
    </source>
</reference>
<organism evidence="1 2">
    <name type="scientific">Aspergillus mulundensis</name>
    <dbReference type="NCBI Taxonomy" id="1810919"/>
    <lineage>
        <taxon>Eukaryota</taxon>
        <taxon>Fungi</taxon>
        <taxon>Dikarya</taxon>
        <taxon>Ascomycota</taxon>
        <taxon>Pezizomycotina</taxon>
        <taxon>Eurotiomycetes</taxon>
        <taxon>Eurotiomycetidae</taxon>
        <taxon>Eurotiales</taxon>
        <taxon>Aspergillaceae</taxon>
        <taxon>Aspergillus</taxon>
        <taxon>Aspergillus subgen. Nidulantes</taxon>
    </lineage>
</organism>